<evidence type="ECO:0000313" key="1">
    <source>
        <dbReference type="EMBL" id="DAD75974.1"/>
    </source>
</evidence>
<protein>
    <submittedName>
        <fullName evidence="1">Uncharacterized protein</fullName>
    </submittedName>
</protein>
<name>A0A8S5M1B0_9CAUD</name>
<sequence length="36" mass="4120">MKALFFWRLASLIAITFPNITNKTTMLVIPLQLLSI</sequence>
<accession>A0A8S5M1B0</accession>
<reference evidence="1" key="1">
    <citation type="journal article" date="2021" name="Proc. Natl. Acad. Sci. U.S.A.">
        <title>A Catalog of Tens of Thousands of Viruses from Human Metagenomes Reveals Hidden Associations with Chronic Diseases.</title>
        <authorList>
            <person name="Tisza M.J."/>
            <person name="Buck C.B."/>
        </authorList>
    </citation>
    <scope>NUCLEOTIDE SEQUENCE</scope>
    <source>
        <strain evidence="1">CtX926</strain>
    </source>
</reference>
<organism evidence="1">
    <name type="scientific">Siphoviridae sp. ctX926</name>
    <dbReference type="NCBI Taxonomy" id="2826366"/>
    <lineage>
        <taxon>Viruses</taxon>
        <taxon>Duplodnaviria</taxon>
        <taxon>Heunggongvirae</taxon>
        <taxon>Uroviricota</taxon>
        <taxon>Caudoviricetes</taxon>
    </lineage>
</organism>
<dbReference type="EMBL" id="BK014793">
    <property type="protein sequence ID" value="DAD75974.1"/>
    <property type="molecule type" value="Genomic_DNA"/>
</dbReference>
<proteinExistence type="predicted"/>